<evidence type="ECO:0000313" key="2">
    <source>
        <dbReference type="EMBL" id="ALJ60140.1"/>
    </source>
</evidence>
<name>A0A0P0GGK6_9BACE</name>
<accession>A0A0P0GGK6</accession>
<organism evidence="2 3">
    <name type="scientific">Bacteroides cellulosilyticus</name>
    <dbReference type="NCBI Taxonomy" id="246787"/>
    <lineage>
        <taxon>Bacteria</taxon>
        <taxon>Pseudomonadati</taxon>
        <taxon>Bacteroidota</taxon>
        <taxon>Bacteroidia</taxon>
        <taxon>Bacteroidales</taxon>
        <taxon>Bacteroidaceae</taxon>
        <taxon>Bacteroides</taxon>
    </lineage>
</organism>
<evidence type="ECO:0000259" key="1">
    <source>
        <dbReference type="Pfam" id="PF18962"/>
    </source>
</evidence>
<dbReference type="Proteomes" id="UP000061809">
    <property type="component" value="Chromosome"/>
</dbReference>
<reference evidence="2 3" key="1">
    <citation type="journal article" date="2015" name="Science">
        <title>Genetic determinants of in vivo fitness and diet responsiveness in multiple human gut Bacteroides.</title>
        <authorList>
            <person name="Wu M."/>
            <person name="McNulty N.P."/>
            <person name="Rodionov D.A."/>
            <person name="Khoroshkin M.S."/>
            <person name="Griffin N.W."/>
            <person name="Cheng J."/>
            <person name="Latreille P."/>
            <person name="Kerstetter R.A."/>
            <person name="Terrapon N."/>
            <person name="Henrissat B."/>
            <person name="Osterman A.L."/>
            <person name="Gordon J.I."/>
        </authorList>
    </citation>
    <scope>NUCLEOTIDE SEQUENCE [LARGE SCALE GENOMIC DNA]</scope>
    <source>
        <strain evidence="2 3">WH2</strain>
    </source>
</reference>
<protein>
    <recommendedName>
        <fullName evidence="1">Secretion system C-terminal sorting domain-containing protein</fullName>
    </recommendedName>
</protein>
<evidence type="ECO:0000313" key="3">
    <source>
        <dbReference type="Proteomes" id="UP000061809"/>
    </source>
</evidence>
<dbReference type="InterPro" id="IPR026444">
    <property type="entry name" value="Secre_tail"/>
</dbReference>
<dbReference type="KEGG" id="bcel:BcellWH2_02901"/>
<dbReference type="NCBIfam" id="TIGR04183">
    <property type="entry name" value="Por_Secre_tail"/>
    <property type="match status" value="1"/>
</dbReference>
<dbReference type="EMBL" id="CP012801">
    <property type="protein sequence ID" value="ALJ60140.1"/>
    <property type="molecule type" value="Genomic_DNA"/>
</dbReference>
<dbReference type="Pfam" id="PF18962">
    <property type="entry name" value="Por_Secre_tail"/>
    <property type="match status" value="1"/>
</dbReference>
<feature type="domain" description="Secretion system C-terminal sorting" evidence="1">
    <location>
        <begin position="86"/>
        <end position="158"/>
    </location>
</feature>
<dbReference type="PATRIC" id="fig|246787.4.peg.2998"/>
<sequence length="160" mass="18182">MKTTFLLLRIQTSKRIVAIFLLFVVLSIWAAADAYAQNKIKYTYDSAGNRLTRQKEIVVQTRGVLSDDEVEPSIYEEKLSETKVTIYPNPTRGMLKVDISGVEKFENARISLYDLTGTLMQQWGSISQSNAVDISDRTPGMYIMQIVYNGNTSSWKIIKE</sequence>
<gene>
    <name evidence="2" type="ORF">BcellWH2_02901</name>
</gene>
<dbReference type="AlphaFoldDB" id="A0A0P0GGK6"/>
<proteinExistence type="predicted"/>
<dbReference type="RefSeq" id="WP_029426397.1">
    <property type="nucleotide sequence ID" value="NZ_CP012801.1"/>
</dbReference>